<proteinExistence type="predicted"/>
<comment type="caution">
    <text evidence="2">The sequence shown here is derived from an EMBL/GenBank/DDBJ whole genome shotgun (WGS) entry which is preliminary data.</text>
</comment>
<feature type="compositionally biased region" description="Low complexity" evidence="1">
    <location>
        <begin position="85"/>
        <end position="105"/>
    </location>
</feature>
<feature type="region of interest" description="Disordered" evidence="1">
    <location>
        <begin position="37"/>
        <end position="107"/>
    </location>
</feature>
<accession>A0A9P8HQU2</accession>
<reference evidence="2" key="1">
    <citation type="submission" date="2021-03" db="EMBL/GenBank/DDBJ databases">
        <title>Comparative genomics and phylogenomic investigation of the class Geoglossomycetes provide insights into ecological specialization and systematics.</title>
        <authorList>
            <person name="Melie T."/>
            <person name="Pirro S."/>
            <person name="Miller A.N."/>
            <person name="Quandt A."/>
        </authorList>
    </citation>
    <scope>NUCLEOTIDE SEQUENCE</scope>
    <source>
        <strain evidence="2">GBOQ0MN5Z8</strain>
    </source>
</reference>
<name>A0A9P8HQU2_9PEZI</name>
<dbReference type="Proteomes" id="UP000698800">
    <property type="component" value="Unassembled WGS sequence"/>
</dbReference>
<feature type="compositionally biased region" description="Polar residues" evidence="1">
    <location>
        <begin position="40"/>
        <end position="77"/>
    </location>
</feature>
<sequence>MFPSKAARSSKPKLSLSISSAPVAPIAQYNPITPTGAAYVSNSSPLTPTSRNTRANQRGISTYQQATYSYAQNPNTKSILRRDTSSSTSSSRSSSCSSIRSSSSRKVGFREEPMVYCITPISYDDDERYVRVTKETRWSRYE</sequence>
<dbReference type="OrthoDB" id="5357531at2759"/>
<organism evidence="2 3">
    <name type="scientific">Glutinoglossum americanum</name>
    <dbReference type="NCBI Taxonomy" id="1670608"/>
    <lineage>
        <taxon>Eukaryota</taxon>
        <taxon>Fungi</taxon>
        <taxon>Dikarya</taxon>
        <taxon>Ascomycota</taxon>
        <taxon>Pezizomycotina</taxon>
        <taxon>Geoglossomycetes</taxon>
        <taxon>Geoglossales</taxon>
        <taxon>Geoglossaceae</taxon>
        <taxon>Glutinoglossum</taxon>
    </lineage>
</organism>
<gene>
    <name evidence="2" type="ORF">FGG08_007418</name>
</gene>
<keyword evidence="3" id="KW-1185">Reference proteome</keyword>
<evidence type="ECO:0000256" key="1">
    <source>
        <dbReference type="SAM" id="MobiDB-lite"/>
    </source>
</evidence>
<evidence type="ECO:0000313" key="2">
    <source>
        <dbReference type="EMBL" id="KAH0533971.1"/>
    </source>
</evidence>
<dbReference type="AlphaFoldDB" id="A0A9P8HQU2"/>
<dbReference type="EMBL" id="JAGHQL010000300">
    <property type="protein sequence ID" value="KAH0533971.1"/>
    <property type="molecule type" value="Genomic_DNA"/>
</dbReference>
<evidence type="ECO:0000313" key="3">
    <source>
        <dbReference type="Proteomes" id="UP000698800"/>
    </source>
</evidence>
<protein>
    <submittedName>
        <fullName evidence="2">Uncharacterized protein</fullName>
    </submittedName>
</protein>